<dbReference type="RefSeq" id="WP_244450715.1">
    <property type="nucleotide sequence ID" value="NZ_CP083239.1"/>
</dbReference>
<accession>A0A9E6ZZX7</accession>
<organism evidence="1 2">
    <name type="scientific">Ancylobacter polymorphus</name>
    <dbReference type="NCBI Taxonomy" id="223390"/>
    <lineage>
        <taxon>Bacteria</taxon>
        <taxon>Pseudomonadati</taxon>
        <taxon>Pseudomonadota</taxon>
        <taxon>Alphaproteobacteria</taxon>
        <taxon>Hyphomicrobiales</taxon>
        <taxon>Xanthobacteraceae</taxon>
        <taxon>Ancylobacter</taxon>
    </lineage>
</organism>
<dbReference type="KEGG" id="apol:K9D25_10135"/>
<dbReference type="InterPro" id="IPR013320">
    <property type="entry name" value="ConA-like_dom_sf"/>
</dbReference>
<sequence>MMPVGLIAPARPVPTLKSIIAGLSLPTPNIVLDAGDPASYTSGNTWVDVQNANNVYVGDDGSGFGAFPSLEGGVGALSSAFAMTSISRSLFRSTGTPSYAESWHKNNGAFTVAALIYVPAWSSGQGVYLFSTCSGATSSVGLRSTLRPASAARQMVLDVVKGSGGAALSQIGDVTAYLVDSAWNFVAIAIDESVGSNGLTFHCNGQNVQANSTYSSPSASASSGPYDVSGPIAGTNGNKIKMFAGWSSRLTTTQLGDLYNRVRQDRQFDLP</sequence>
<reference evidence="1" key="1">
    <citation type="submission" date="2021-09" db="EMBL/GenBank/DDBJ databases">
        <title>Network and meta-omics reveal the key degrader and cooperation patterns in an efficient 1,4-dioxane-degrading microbial community.</title>
        <authorList>
            <person name="Dai C."/>
        </authorList>
    </citation>
    <scope>NUCLEOTIDE SEQUENCE</scope>
    <source>
        <strain evidence="1">ZM13</strain>
    </source>
</reference>
<dbReference type="AlphaFoldDB" id="A0A9E6ZZX7"/>
<protein>
    <submittedName>
        <fullName evidence="1">Uncharacterized protein</fullName>
    </submittedName>
</protein>
<proteinExistence type="predicted"/>
<dbReference type="Gene3D" id="2.60.120.200">
    <property type="match status" value="1"/>
</dbReference>
<evidence type="ECO:0000313" key="1">
    <source>
        <dbReference type="EMBL" id="UOK73022.1"/>
    </source>
</evidence>
<dbReference type="EMBL" id="CP083239">
    <property type="protein sequence ID" value="UOK73022.1"/>
    <property type="molecule type" value="Genomic_DNA"/>
</dbReference>
<evidence type="ECO:0000313" key="2">
    <source>
        <dbReference type="Proteomes" id="UP000831684"/>
    </source>
</evidence>
<name>A0A9E6ZZX7_9HYPH</name>
<gene>
    <name evidence="1" type="ORF">K9D25_10135</name>
</gene>
<dbReference type="Proteomes" id="UP000831684">
    <property type="component" value="Chromosome"/>
</dbReference>
<dbReference type="SUPFAM" id="SSF49899">
    <property type="entry name" value="Concanavalin A-like lectins/glucanases"/>
    <property type="match status" value="1"/>
</dbReference>